<evidence type="ECO:0000259" key="2">
    <source>
        <dbReference type="Pfam" id="PF01266"/>
    </source>
</evidence>
<name>A0A4V2JYU4_9APHY</name>
<dbReference type="SUPFAM" id="SSF51905">
    <property type="entry name" value="FAD/NAD(P)-binding domain"/>
    <property type="match status" value="1"/>
</dbReference>
<feature type="region of interest" description="Disordered" evidence="1">
    <location>
        <begin position="426"/>
        <end position="445"/>
    </location>
</feature>
<feature type="domain" description="FAD dependent oxidoreductase" evidence="2">
    <location>
        <begin position="40"/>
        <end position="475"/>
    </location>
</feature>
<dbReference type="Proteomes" id="UP000292957">
    <property type="component" value="Unassembled WGS sequence"/>
</dbReference>
<gene>
    <name evidence="3" type="ORF">BD311DRAFT_675885</name>
</gene>
<dbReference type="PANTHER" id="PTHR13847:SF213">
    <property type="entry name" value="DEPENDENT OXIDOREDUCTASE, PUTATIVE-RELATED"/>
    <property type="match status" value="1"/>
</dbReference>
<dbReference type="EMBL" id="ML143538">
    <property type="protein sequence ID" value="TBU22523.1"/>
    <property type="molecule type" value="Genomic_DNA"/>
</dbReference>
<dbReference type="GO" id="GO:0005737">
    <property type="term" value="C:cytoplasm"/>
    <property type="evidence" value="ECO:0007669"/>
    <property type="project" value="TreeGrafter"/>
</dbReference>
<reference evidence="3" key="1">
    <citation type="submission" date="2019-01" db="EMBL/GenBank/DDBJ databases">
        <title>Draft genome sequences of three monokaryotic isolates of the white-rot basidiomycete fungus Dichomitus squalens.</title>
        <authorList>
            <consortium name="DOE Joint Genome Institute"/>
            <person name="Lopez S.C."/>
            <person name="Andreopoulos B."/>
            <person name="Pangilinan J."/>
            <person name="Lipzen A."/>
            <person name="Riley R."/>
            <person name="Ahrendt S."/>
            <person name="Ng V."/>
            <person name="Barry K."/>
            <person name="Daum C."/>
            <person name="Grigoriev I.V."/>
            <person name="Hilden K.S."/>
            <person name="Makela M.R."/>
            <person name="de Vries R.P."/>
        </authorList>
    </citation>
    <scope>NUCLEOTIDE SEQUENCE [LARGE SCALE GENOMIC DNA]</scope>
    <source>
        <strain evidence="3">OM18370.1</strain>
    </source>
</reference>
<accession>A0A4V2JYU4</accession>
<dbReference type="PANTHER" id="PTHR13847">
    <property type="entry name" value="SARCOSINE DEHYDROGENASE-RELATED"/>
    <property type="match status" value="1"/>
</dbReference>
<dbReference type="InterPro" id="IPR036188">
    <property type="entry name" value="FAD/NAD-bd_sf"/>
</dbReference>
<protein>
    <submittedName>
        <fullName evidence="3">Nucleotide-binding domain-containing protein</fullName>
    </submittedName>
</protein>
<organism evidence="3">
    <name type="scientific">Dichomitus squalens</name>
    <dbReference type="NCBI Taxonomy" id="114155"/>
    <lineage>
        <taxon>Eukaryota</taxon>
        <taxon>Fungi</taxon>
        <taxon>Dikarya</taxon>
        <taxon>Basidiomycota</taxon>
        <taxon>Agaricomycotina</taxon>
        <taxon>Agaricomycetes</taxon>
        <taxon>Polyporales</taxon>
        <taxon>Polyporaceae</taxon>
        <taxon>Dichomitus</taxon>
    </lineage>
</organism>
<evidence type="ECO:0000256" key="1">
    <source>
        <dbReference type="SAM" id="MobiDB-lite"/>
    </source>
</evidence>
<dbReference type="OrthoDB" id="429143at2759"/>
<proteinExistence type="predicted"/>
<sequence length="619" mass="68126">MKRVEQSPGVPVKNPTLSFWMIPVTPIPLDPSAGLPDFADVVVVGSGITGTSFAYNALAQESALEIVMLDARDICSGATGRNGGHVNPPSYHDYSELKEKHGEKDTRAMFAFRHAHLVELKRVALAEGILSESQYRGTEHVDVYTSEDAFATAKADLAKWSADMPDEATHVNLHERDEAIQKFHLSDQVVGCISNPGGAIHPYRFVTSVLEKLLARHPDRFKVFAHTPCTSISVANEGEDDVYLVRTSRGIIRTRHVVHATNGWSAHLLPGFTAKIVPTRAAMSTQRPGSLLHRTTLSGLRSFVFYRGGAGYDYLTQLPVGEHELMFGGGWTMAVDEAGVPDMGIADDSLVNHAGQSYLGGALPQYFGLNNWGADVPPQDIGTENARQEAQWFLGRTKAQWSGILGVSVDMLPWVGRLPNEVSGRSFPKRGRMPDKLATGAKGARTSPPGEWIAAGYTGDGMVHAWMSGKALAYMLLDKEDQISDWFPEMIRMTEKRWKKASIEELFANAVTGSWSDEYAFQLYTTLPLFLPTATNVFVPCLMYVSCDFCLRSDDRTSRREERTREHAQIIPAQCTAPQMIYQSASSHPSLPIAPPSANVVGIQTWSPMWPYALFAVTR</sequence>
<dbReference type="Gene3D" id="3.50.50.60">
    <property type="entry name" value="FAD/NAD(P)-binding domain"/>
    <property type="match status" value="2"/>
</dbReference>
<dbReference type="InterPro" id="IPR006076">
    <property type="entry name" value="FAD-dep_OxRdtase"/>
</dbReference>
<dbReference type="AlphaFoldDB" id="A0A4V2JYU4"/>
<evidence type="ECO:0000313" key="3">
    <source>
        <dbReference type="EMBL" id="TBU22523.1"/>
    </source>
</evidence>
<dbReference type="Pfam" id="PF01266">
    <property type="entry name" value="DAO"/>
    <property type="match status" value="1"/>
</dbReference>